<keyword evidence="2" id="KW-1185">Reference proteome</keyword>
<dbReference type="EMBL" id="JAWHTF010000001">
    <property type="protein sequence ID" value="MDU8884537.1"/>
    <property type="molecule type" value="Genomic_DNA"/>
</dbReference>
<organism evidence="1 2">
    <name type="scientific">Gilvirhabdus luticola</name>
    <dbReference type="NCBI Taxonomy" id="3079858"/>
    <lineage>
        <taxon>Bacteria</taxon>
        <taxon>Pseudomonadati</taxon>
        <taxon>Bacteroidota</taxon>
        <taxon>Flavobacteriia</taxon>
        <taxon>Flavobacteriales</taxon>
        <taxon>Flavobacteriaceae</taxon>
        <taxon>Gilvirhabdus</taxon>
    </lineage>
</organism>
<evidence type="ECO:0000313" key="1">
    <source>
        <dbReference type="EMBL" id="MDU8884537.1"/>
    </source>
</evidence>
<dbReference type="RefSeq" id="WP_316660238.1">
    <property type="nucleotide sequence ID" value="NZ_JAWHTF010000001.1"/>
</dbReference>
<evidence type="ECO:0000313" key="2">
    <source>
        <dbReference type="Proteomes" id="UP001268651"/>
    </source>
</evidence>
<protein>
    <recommendedName>
        <fullName evidence="3">DUF1080 domain-containing protein</fullName>
    </recommendedName>
</protein>
<accession>A0ABU3U2A7</accession>
<gene>
    <name evidence="1" type="ORF">RXV94_00090</name>
</gene>
<dbReference type="Proteomes" id="UP001268651">
    <property type="component" value="Unassembled WGS sequence"/>
</dbReference>
<comment type="caution">
    <text evidence="1">The sequence shown here is derived from an EMBL/GenBank/DDBJ whole genome shotgun (WGS) entry which is preliminary data.</text>
</comment>
<name>A0ABU3U2A7_9FLAO</name>
<evidence type="ECO:0008006" key="3">
    <source>
        <dbReference type="Google" id="ProtNLM"/>
    </source>
</evidence>
<dbReference type="Gene3D" id="2.60.120.560">
    <property type="entry name" value="Exo-inulinase, domain 1"/>
    <property type="match status" value="1"/>
</dbReference>
<reference evidence="1 2" key="1">
    <citation type="submission" date="2023-10" db="EMBL/GenBank/DDBJ databases">
        <title>Marimonas sp. nov. isolated from tidal mud flat.</title>
        <authorList>
            <person name="Jaincy N.J."/>
            <person name="Srinivasan S."/>
            <person name="Lee S.-S."/>
        </authorList>
    </citation>
    <scope>NUCLEOTIDE SEQUENCE [LARGE SCALE GENOMIC DNA]</scope>
    <source>
        <strain evidence="1 2">MJ-SS3</strain>
    </source>
</reference>
<sequence length="215" mass="24905">MVIQKKVGFISVLFIISMHSWCQQQINLVDKFQNQKIKAVNRSITLYGDQRDAIELNAENSSGIGIIEDLEFEKGIIEIELLGENNPGKSFIGIAFNIQNNDTYEAVYFRPFNFVAEEQIRKEHMVQYIYHPEFTWRKLRSERTGIFEKGIRIPPDPEDWFKVSIHIKENNIEVYVNDLSEPSLIVDRLSSTKSKKIGVWSGYGSSGRFKNLIIK</sequence>
<proteinExistence type="predicted"/>